<dbReference type="Proteomes" id="UP000597444">
    <property type="component" value="Unassembled WGS sequence"/>
</dbReference>
<protein>
    <recommendedName>
        <fullName evidence="6">Anaphase-promoting complex subunit 4 WD40 domain-containing protein</fullName>
    </recommendedName>
</protein>
<dbReference type="PROSITE" id="PS50082">
    <property type="entry name" value="WD_REPEATS_2"/>
    <property type="match status" value="2"/>
</dbReference>
<feature type="repeat" description="WD" evidence="3">
    <location>
        <begin position="51"/>
        <end position="85"/>
    </location>
</feature>
<dbReference type="InterPro" id="IPR001680">
    <property type="entry name" value="WD40_rpt"/>
</dbReference>
<dbReference type="SUPFAM" id="SSF50978">
    <property type="entry name" value="WD40 repeat-like"/>
    <property type="match status" value="1"/>
</dbReference>
<evidence type="ECO:0000256" key="2">
    <source>
        <dbReference type="ARBA" id="ARBA00022737"/>
    </source>
</evidence>
<dbReference type="PANTHER" id="PTHR19848:SF8">
    <property type="entry name" value="F-BOX AND WD REPEAT DOMAIN CONTAINING 7"/>
    <property type="match status" value="1"/>
</dbReference>
<dbReference type="RefSeq" id="WP_373324715.1">
    <property type="nucleotide sequence ID" value="NZ_BNJK01000002.1"/>
</dbReference>
<dbReference type="PROSITE" id="PS00678">
    <property type="entry name" value="WD_REPEATS_1"/>
    <property type="match status" value="1"/>
</dbReference>
<dbReference type="InterPro" id="IPR019775">
    <property type="entry name" value="WD40_repeat_CS"/>
</dbReference>
<comment type="caution">
    <text evidence="4">The sequence shown here is derived from an EMBL/GenBank/DDBJ whole genome shotgun (WGS) entry which is preliminary data.</text>
</comment>
<reference evidence="4" key="1">
    <citation type="submission" date="2020-10" db="EMBL/GenBank/DDBJ databases">
        <title>Taxonomic study of unclassified bacteria belonging to the class Ktedonobacteria.</title>
        <authorList>
            <person name="Yabe S."/>
            <person name="Wang C.M."/>
            <person name="Zheng Y."/>
            <person name="Sakai Y."/>
            <person name="Cavaletti L."/>
            <person name="Monciardini P."/>
            <person name="Donadio S."/>
        </authorList>
    </citation>
    <scope>NUCLEOTIDE SEQUENCE</scope>
    <source>
        <strain evidence="4">ID150040</strain>
    </source>
</reference>
<keyword evidence="1 3" id="KW-0853">WD repeat</keyword>
<evidence type="ECO:0008006" key="6">
    <source>
        <dbReference type="Google" id="ProtNLM"/>
    </source>
</evidence>
<evidence type="ECO:0000313" key="4">
    <source>
        <dbReference type="EMBL" id="GHO99896.1"/>
    </source>
</evidence>
<dbReference type="PROSITE" id="PS50294">
    <property type="entry name" value="WD_REPEATS_REGION"/>
    <property type="match status" value="2"/>
</dbReference>
<dbReference type="EMBL" id="BNJK01000002">
    <property type="protein sequence ID" value="GHO99896.1"/>
    <property type="molecule type" value="Genomic_DNA"/>
</dbReference>
<feature type="repeat" description="WD" evidence="3">
    <location>
        <begin position="9"/>
        <end position="50"/>
    </location>
</feature>
<dbReference type="SMART" id="SM00320">
    <property type="entry name" value="WD40"/>
    <property type="match status" value="2"/>
</dbReference>
<dbReference type="InterPro" id="IPR036322">
    <property type="entry name" value="WD40_repeat_dom_sf"/>
</dbReference>
<accession>A0A8J3ISC4</accession>
<evidence type="ECO:0000256" key="1">
    <source>
        <dbReference type="ARBA" id="ARBA00022574"/>
    </source>
</evidence>
<sequence length="85" mass="9738">MNETGNETYNTHRGIIYAVRWSPDGRQLASASGDKTVQIWDAEDNKHKYTYRKHSEGVRAIAWSPDSRRIASASDDKTVKVWWVA</sequence>
<dbReference type="Pfam" id="PF00400">
    <property type="entry name" value="WD40"/>
    <property type="match status" value="2"/>
</dbReference>
<evidence type="ECO:0000256" key="3">
    <source>
        <dbReference type="PROSITE-ProRule" id="PRU00221"/>
    </source>
</evidence>
<dbReference type="InterPro" id="IPR015943">
    <property type="entry name" value="WD40/YVTN_repeat-like_dom_sf"/>
</dbReference>
<keyword evidence="5" id="KW-1185">Reference proteome</keyword>
<dbReference type="Gene3D" id="2.130.10.10">
    <property type="entry name" value="YVTN repeat-like/Quinoprotein amine dehydrogenase"/>
    <property type="match status" value="1"/>
</dbReference>
<gene>
    <name evidence="4" type="ORF">KSF_099440</name>
</gene>
<dbReference type="PANTHER" id="PTHR19848">
    <property type="entry name" value="WD40 REPEAT PROTEIN"/>
    <property type="match status" value="1"/>
</dbReference>
<proteinExistence type="predicted"/>
<evidence type="ECO:0000313" key="5">
    <source>
        <dbReference type="Proteomes" id="UP000597444"/>
    </source>
</evidence>
<name>A0A8J3ISC4_9CHLR</name>
<organism evidence="4 5">
    <name type="scientific">Reticulibacter mediterranei</name>
    <dbReference type="NCBI Taxonomy" id="2778369"/>
    <lineage>
        <taxon>Bacteria</taxon>
        <taxon>Bacillati</taxon>
        <taxon>Chloroflexota</taxon>
        <taxon>Ktedonobacteria</taxon>
        <taxon>Ktedonobacterales</taxon>
        <taxon>Reticulibacteraceae</taxon>
        <taxon>Reticulibacter</taxon>
    </lineage>
</organism>
<keyword evidence="2" id="KW-0677">Repeat</keyword>
<dbReference type="AlphaFoldDB" id="A0A8J3ISC4"/>